<feature type="transmembrane region" description="Helical" evidence="1">
    <location>
        <begin position="58"/>
        <end position="76"/>
    </location>
</feature>
<accession>A0A7W6DQ58</accession>
<protein>
    <submittedName>
        <fullName evidence="2">ZIP family zinc transporter</fullName>
    </submittedName>
</protein>
<keyword evidence="1" id="KW-0472">Membrane</keyword>
<name>A0A7W6DQ58_9RHOB</name>
<dbReference type="Proteomes" id="UP000541426">
    <property type="component" value="Unassembled WGS sequence"/>
</dbReference>
<dbReference type="EMBL" id="JACIEJ010000008">
    <property type="protein sequence ID" value="MBB3986917.1"/>
    <property type="molecule type" value="Genomic_DNA"/>
</dbReference>
<feature type="transmembrane region" description="Helical" evidence="1">
    <location>
        <begin position="211"/>
        <end position="230"/>
    </location>
</feature>
<comment type="caution">
    <text evidence="2">The sequence shown here is derived from an EMBL/GenBank/DDBJ whole genome shotgun (WGS) entry which is preliminary data.</text>
</comment>
<organism evidence="2 3">
    <name type="scientific">Sagittula marina</name>
    <dbReference type="NCBI Taxonomy" id="943940"/>
    <lineage>
        <taxon>Bacteria</taxon>
        <taxon>Pseudomonadati</taxon>
        <taxon>Pseudomonadota</taxon>
        <taxon>Alphaproteobacteria</taxon>
        <taxon>Rhodobacterales</taxon>
        <taxon>Roseobacteraceae</taxon>
        <taxon>Sagittula</taxon>
    </lineage>
</organism>
<dbReference type="AlphaFoldDB" id="A0A7W6DQ58"/>
<feature type="transmembrane region" description="Helical" evidence="1">
    <location>
        <begin position="34"/>
        <end position="51"/>
    </location>
</feature>
<evidence type="ECO:0000256" key="1">
    <source>
        <dbReference type="SAM" id="Phobius"/>
    </source>
</evidence>
<feature type="transmembrane region" description="Helical" evidence="1">
    <location>
        <begin position="153"/>
        <end position="174"/>
    </location>
</feature>
<evidence type="ECO:0000313" key="3">
    <source>
        <dbReference type="Proteomes" id="UP000541426"/>
    </source>
</evidence>
<reference evidence="2 3" key="1">
    <citation type="submission" date="2020-08" db="EMBL/GenBank/DDBJ databases">
        <title>Genomic Encyclopedia of Type Strains, Phase IV (KMG-IV): sequencing the most valuable type-strain genomes for metagenomic binning, comparative biology and taxonomic classification.</title>
        <authorList>
            <person name="Goeker M."/>
        </authorList>
    </citation>
    <scope>NUCLEOTIDE SEQUENCE [LARGE SCALE GENOMIC DNA]</scope>
    <source>
        <strain evidence="2 3">DSM 102235</strain>
    </source>
</reference>
<keyword evidence="1" id="KW-0812">Transmembrane</keyword>
<proteinExistence type="predicted"/>
<evidence type="ECO:0000313" key="2">
    <source>
        <dbReference type="EMBL" id="MBB3986917.1"/>
    </source>
</evidence>
<gene>
    <name evidence="2" type="ORF">GGQ68_003261</name>
</gene>
<keyword evidence="1" id="KW-1133">Transmembrane helix</keyword>
<keyword evidence="3" id="KW-1185">Reference proteome</keyword>
<dbReference type="RefSeq" id="WP_183967687.1">
    <property type="nucleotide sequence ID" value="NZ_BAABBZ010000019.1"/>
</dbReference>
<sequence>MTVFVIVLIVSFALLAGAIWGAYGAMKPQTEGFLVAMAGGALIVSVMDELIRPATQTAPLWIVVSAVALGAIAFTWSDYKVKARITNAGGLGLLLAVTLDGVPENLALGTALIGSKPLEMAALAGSIFLSNLPEAAGGAKQMTSDGMARGKAVAIWAGTAALLSAAALGGYFGLDQASNETVAAIKCFAAGAVAASLATEVFPPAFRDDSYWTGIAVTCGLLMALLLGQLGG</sequence>